<dbReference type="EMBL" id="SNXY01000007">
    <property type="protein sequence ID" value="TDP85585.1"/>
    <property type="molecule type" value="Genomic_DNA"/>
</dbReference>
<comment type="caution">
    <text evidence="1">The sequence shown here is derived from an EMBL/GenBank/DDBJ whole genome shotgun (WGS) entry which is preliminary data.</text>
</comment>
<keyword evidence="2" id="KW-1185">Reference proteome</keyword>
<evidence type="ECO:0000313" key="1">
    <source>
        <dbReference type="EMBL" id="TDP85585.1"/>
    </source>
</evidence>
<reference evidence="1 2" key="1">
    <citation type="submission" date="2019-03" db="EMBL/GenBank/DDBJ databases">
        <title>Genomic Encyclopedia of Type Strains, Phase IV (KMG-IV): sequencing the most valuable type-strain genomes for metagenomic binning, comparative biology and taxonomic classification.</title>
        <authorList>
            <person name="Goeker M."/>
        </authorList>
    </citation>
    <scope>NUCLEOTIDE SEQUENCE [LARGE SCALE GENOMIC DNA]</scope>
    <source>
        <strain evidence="1 2">DSM 102969</strain>
    </source>
</reference>
<dbReference type="RefSeq" id="WP_126541421.1">
    <property type="nucleotide sequence ID" value="NZ_BSPM01000004.1"/>
</dbReference>
<evidence type="ECO:0000313" key="2">
    <source>
        <dbReference type="Proteomes" id="UP000294547"/>
    </source>
</evidence>
<protein>
    <submittedName>
        <fullName evidence="1">Uncharacterized protein</fullName>
    </submittedName>
</protein>
<sequence length="167" mass="18257">MRRIAPITRIRLDMRPAARLATRLVLAAGFLAAGTALASAWSFGNVYQEKVNRFCTSTPECAKAFPDVPAGKVMQVRHFSCGLVAADARQTRQIYLRLTSRKTAETMIFQQPFTLKAKLDGNNWWVVEGNPDFFVPADTTIEVVYSGSGTLVTRVDCALSGILSNAG</sequence>
<name>A0A4R6RHE3_9HYPH</name>
<proteinExistence type="predicted"/>
<organism evidence="1 2">
    <name type="scientific">Oharaeibacter diazotrophicus</name>
    <dbReference type="NCBI Taxonomy" id="1920512"/>
    <lineage>
        <taxon>Bacteria</taxon>
        <taxon>Pseudomonadati</taxon>
        <taxon>Pseudomonadota</taxon>
        <taxon>Alphaproteobacteria</taxon>
        <taxon>Hyphomicrobiales</taxon>
        <taxon>Pleomorphomonadaceae</taxon>
        <taxon>Oharaeibacter</taxon>
    </lineage>
</organism>
<dbReference type="AlphaFoldDB" id="A0A4R6RHE3"/>
<dbReference type="Proteomes" id="UP000294547">
    <property type="component" value="Unassembled WGS sequence"/>
</dbReference>
<accession>A0A4R6RHE3</accession>
<gene>
    <name evidence="1" type="ORF">EDD54_2439</name>
</gene>